<keyword evidence="1" id="KW-1133">Transmembrane helix</keyword>
<evidence type="ECO:0000313" key="2">
    <source>
        <dbReference type="EMBL" id="GBR48088.1"/>
    </source>
</evidence>
<evidence type="ECO:0000256" key="1">
    <source>
        <dbReference type="SAM" id="Phobius"/>
    </source>
</evidence>
<keyword evidence="1" id="KW-0812">Transmembrane</keyword>
<comment type="caution">
    <text evidence="2">The sequence shown here is derived from an EMBL/GenBank/DDBJ whole genome shotgun (WGS) entry which is preliminary data.</text>
</comment>
<feature type="transmembrane region" description="Helical" evidence="1">
    <location>
        <begin position="29"/>
        <end position="50"/>
    </location>
</feature>
<accession>A0ABQ0QKJ3</accession>
<keyword evidence="1" id="KW-0472">Membrane</keyword>
<reference evidence="2" key="1">
    <citation type="submission" date="2013-04" db="EMBL/GenBank/DDBJ databases">
        <title>The genome sequencing project of 58 acetic acid bacteria.</title>
        <authorList>
            <person name="Okamoto-Kainuma A."/>
            <person name="Ishikawa M."/>
            <person name="Umino S."/>
            <person name="Koizumi Y."/>
            <person name="Shiwa Y."/>
            <person name="Yoshikawa H."/>
            <person name="Matsutani M."/>
            <person name="Matsushita K."/>
        </authorList>
    </citation>
    <scope>NUCLEOTIDE SEQUENCE</scope>
    <source>
        <strain evidence="2">NBRC 106556</strain>
    </source>
</reference>
<organism evidence="2 3">
    <name type="scientific">Neokomagataea tanensis NBRC 106556</name>
    <dbReference type="NCBI Taxonomy" id="1223519"/>
    <lineage>
        <taxon>Bacteria</taxon>
        <taxon>Pseudomonadati</taxon>
        <taxon>Pseudomonadota</taxon>
        <taxon>Alphaproteobacteria</taxon>
        <taxon>Acetobacterales</taxon>
        <taxon>Acetobacteraceae</taxon>
        <taxon>Neokomagataea</taxon>
    </lineage>
</organism>
<proteinExistence type="predicted"/>
<sequence>MLFSMGAGGVLRGRPRRLGGGASAGGARISVLALFVMVVSAGAASASAFLRRGARLRTGFSVSAVVLSDAVTSAGASLAKASSEADGASGAGVATVSCATLRPLLRGVVVRGLEGPEVVFAFK</sequence>
<gene>
    <name evidence="2" type="ORF">AA106556_1684</name>
</gene>
<dbReference type="Proteomes" id="UP001062443">
    <property type="component" value="Unassembled WGS sequence"/>
</dbReference>
<name>A0ABQ0QKJ3_9PROT</name>
<keyword evidence="3" id="KW-1185">Reference proteome</keyword>
<dbReference type="EMBL" id="BAQB01000022">
    <property type="protein sequence ID" value="GBR48088.1"/>
    <property type="molecule type" value="Genomic_DNA"/>
</dbReference>
<protein>
    <submittedName>
        <fullName evidence="2">Uncharacterized protein</fullName>
    </submittedName>
</protein>
<evidence type="ECO:0000313" key="3">
    <source>
        <dbReference type="Proteomes" id="UP001062443"/>
    </source>
</evidence>